<dbReference type="SMART" id="SM00343">
    <property type="entry name" value="ZnF_C2HC"/>
    <property type="match status" value="2"/>
</dbReference>
<gene>
    <name evidence="2" type="ORF">Ddye_022873</name>
</gene>
<feature type="domain" description="CCHC-type" evidence="1">
    <location>
        <begin position="121"/>
        <end position="137"/>
    </location>
</feature>
<sequence length="178" mass="20441">MLVATAQDRNERVYPIAFGYGDSENKLSCGWFLDCLKGALGHIDDLVFIYDRHASTKARISKTTTRDIRLLTRTRFLLYRLDILPPDIVERVVLNTISRRQAKRPRAGRHISSLERTTTQSCRRCGQPNHNFRRCSNLPLINEGPSRVIPKEYCRKCSICHSVGHNKQTCPNRDSTVE</sequence>
<dbReference type="GO" id="GO:0003676">
    <property type="term" value="F:nucleic acid binding"/>
    <property type="evidence" value="ECO:0007669"/>
    <property type="project" value="InterPro"/>
</dbReference>
<comment type="caution">
    <text evidence="2">The sequence shown here is derived from an EMBL/GenBank/DDBJ whole genome shotgun (WGS) entry which is preliminary data.</text>
</comment>
<dbReference type="Proteomes" id="UP001280121">
    <property type="component" value="Unassembled WGS sequence"/>
</dbReference>
<protein>
    <recommendedName>
        <fullName evidence="1">CCHC-type domain-containing protein</fullName>
    </recommendedName>
</protein>
<accession>A0AAD9TSU3</accession>
<evidence type="ECO:0000259" key="1">
    <source>
        <dbReference type="SMART" id="SM00343"/>
    </source>
</evidence>
<dbReference type="InterPro" id="IPR001878">
    <property type="entry name" value="Znf_CCHC"/>
</dbReference>
<evidence type="ECO:0000313" key="2">
    <source>
        <dbReference type="EMBL" id="KAK2641110.1"/>
    </source>
</evidence>
<proteinExistence type="predicted"/>
<dbReference type="GO" id="GO:0008270">
    <property type="term" value="F:zinc ion binding"/>
    <property type="evidence" value="ECO:0007669"/>
    <property type="project" value="InterPro"/>
</dbReference>
<evidence type="ECO:0000313" key="3">
    <source>
        <dbReference type="Proteomes" id="UP001280121"/>
    </source>
</evidence>
<dbReference type="EMBL" id="JANJYI010000007">
    <property type="protein sequence ID" value="KAK2641110.1"/>
    <property type="molecule type" value="Genomic_DNA"/>
</dbReference>
<reference evidence="2" key="1">
    <citation type="journal article" date="2023" name="Plant J.">
        <title>Genome sequences and population genomics provide insights into the demographic history, inbreeding, and mutation load of two 'living fossil' tree species of Dipteronia.</title>
        <authorList>
            <person name="Feng Y."/>
            <person name="Comes H.P."/>
            <person name="Chen J."/>
            <person name="Zhu S."/>
            <person name="Lu R."/>
            <person name="Zhang X."/>
            <person name="Li P."/>
            <person name="Qiu J."/>
            <person name="Olsen K.M."/>
            <person name="Qiu Y."/>
        </authorList>
    </citation>
    <scope>NUCLEOTIDE SEQUENCE</scope>
    <source>
        <strain evidence="2">KIB01</strain>
    </source>
</reference>
<keyword evidence="3" id="KW-1185">Reference proteome</keyword>
<name>A0AAD9TSU3_9ROSI</name>
<feature type="domain" description="CCHC-type" evidence="1">
    <location>
        <begin position="156"/>
        <end position="172"/>
    </location>
</feature>
<dbReference type="AlphaFoldDB" id="A0AAD9TSU3"/>
<organism evidence="2 3">
    <name type="scientific">Dipteronia dyeriana</name>
    <dbReference type="NCBI Taxonomy" id="168575"/>
    <lineage>
        <taxon>Eukaryota</taxon>
        <taxon>Viridiplantae</taxon>
        <taxon>Streptophyta</taxon>
        <taxon>Embryophyta</taxon>
        <taxon>Tracheophyta</taxon>
        <taxon>Spermatophyta</taxon>
        <taxon>Magnoliopsida</taxon>
        <taxon>eudicotyledons</taxon>
        <taxon>Gunneridae</taxon>
        <taxon>Pentapetalae</taxon>
        <taxon>rosids</taxon>
        <taxon>malvids</taxon>
        <taxon>Sapindales</taxon>
        <taxon>Sapindaceae</taxon>
        <taxon>Hippocastanoideae</taxon>
        <taxon>Acereae</taxon>
        <taxon>Dipteronia</taxon>
    </lineage>
</organism>
<dbReference type="Gene3D" id="4.10.60.10">
    <property type="entry name" value="Zinc finger, CCHC-type"/>
    <property type="match status" value="1"/>
</dbReference>